<organism evidence="1 2">
    <name type="scientific">Ambrosiozyma monospora</name>
    <name type="common">Yeast</name>
    <name type="synonym">Endomycopsis monosporus</name>
    <dbReference type="NCBI Taxonomy" id="43982"/>
    <lineage>
        <taxon>Eukaryota</taxon>
        <taxon>Fungi</taxon>
        <taxon>Dikarya</taxon>
        <taxon>Ascomycota</taxon>
        <taxon>Saccharomycotina</taxon>
        <taxon>Pichiomycetes</taxon>
        <taxon>Pichiales</taxon>
        <taxon>Pichiaceae</taxon>
        <taxon>Ambrosiozyma</taxon>
    </lineage>
</organism>
<evidence type="ECO:0000313" key="2">
    <source>
        <dbReference type="Proteomes" id="UP001165064"/>
    </source>
</evidence>
<proteinExistence type="predicted"/>
<dbReference type="EMBL" id="BSXS01003023">
    <property type="protein sequence ID" value="GME80341.1"/>
    <property type="molecule type" value="Genomic_DNA"/>
</dbReference>
<accession>A0ACB5T3T8</accession>
<dbReference type="Proteomes" id="UP001165064">
    <property type="component" value="Unassembled WGS sequence"/>
</dbReference>
<evidence type="ECO:0000313" key="1">
    <source>
        <dbReference type="EMBL" id="GME80341.1"/>
    </source>
</evidence>
<gene>
    <name evidence="1" type="ORF">Amon02_000442000</name>
</gene>
<comment type="caution">
    <text evidence="1">The sequence shown here is derived from an EMBL/GenBank/DDBJ whole genome shotgun (WGS) entry which is preliminary data.</text>
</comment>
<protein>
    <submittedName>
        <fullName evidence="1">Unnamed protein product</fullName>
    </submittedName>
</protein>
<keyword evidence="2" id="KW-1185">Reference proteome</keyword>
<reference evidence="1" key="1">
    <citation type="submission" date="2023-04" db="EMBL/GenBank/DDBJ databases">
        <title>Ambrosiozyma monospora NBRC 10751.</title>
        <authorList>
            <person name="Ichikawa N."/>
            <person name="Sato H."/>
            <person name="Tonouchi N."/>
        </authorList>
    </citation>
    <scope>NUCLEOTIDE SEQUENCE</scope>
    <source>
        <strain evidence="1">NBRC 10751</strain>
    </source>
</reference>
<name>A0ACB5T3T8_AMBMO</name>
<sequence>MTRNKRGNKKRGGQSGGPHKKATHDTRKSFNGNPRNKRKGKKRQALSELSPNNQYPELEELETFTSMADTARNTRRKNRYGLNAEVDYTGSHREDTLKRPLRKMPIKFVKAAELYDPSAELFKRLANSSSKSKVTVVGTDVKVKQTQAVNYQRIESKELSPTEVSIQKDNQKKPEKIENVLDLIATKNNDANAASSYIGDPERKNNRKTIQGPSYNFG</sequence>